<dbReference type="PANTHER" id="PTHR30327:SF1">
    <property type="entry name" value="UPF0301 PROTEIN YQGE"/>
    <property type="match status" value="1"/>
</dbReference>
<evidence type="ECO:0000256" key="1">
    <source>
        <dbReference type="ARBA" id="ARBA00009600"/>
    </source>
</evidence>
<keyword evidence="4" id="KW-1185">Reference proteome</keyword>
<accession>A0A1M7G8E7</accession>
<name>A0A1M7G8E7_9BACT</name>
<evidence type="ECO:0000256" key="2">
    <source>
        <dbReference type="HAMAP-Rule" id="MF_00758"/>
    </source>
</evidence>
<reference evidence="4" key="1">
    <citation type="submission" date="2016-11" db="EMBL/GenBank/DDBJ databases">
        <authorList>
            <person name="Varghese N."/>
            <person name="Submissions S."/>
        </authorList>
    </citation>
    <scope>NUCLEOTIDE SEQUENCE [LARGE SCALE GENOMIC DNA]</scope>
    <source>
        <strain evidence="4">DSM 18569</strain>
    </source>
</reference>
<dbReference type="Gene3D" id="3.40.1740.10">
    <property type="entry name" value="VC0467-like"/>
    <property type="match status" value="1"/>
</dbReference>
<evidence type="ECO:0000313" key="3">
    <source>
        <dbReference type="EMBL" id="SHM12368.1"/>
    </source>
</evidence>
<comment type="similarity">
    <text evidence="1 2">Belongs to the UPF0301 (AlgH) family.</text>
</comment>
<dbReference type="SUPFAM" id="SSF143456">
    <property type="entry name" value="VC0467-like"/>
    <property type="match status" value="1"/>
</dbReference>
<dbReference type="GO" id="GO:0005829">
    <property type="term" value="C:cytosol"/>
    <property type="evidence" value="ECO:0007669"/>
    <property type="project" value="TreeGrafter"/>
</dbReference>
<dbReference type="HAMAP" id="MF_00758">
    <property type="entry name" value="UPF0301"/>
    <property type="match status" value="1"/>
</dbReference>
<dbReference type="Pfam" id="PF02622">
    <property type="entry name" value="DUF179"/>
    <property type="match status" value="1"/>
</dbReference>
<dbReference type="AlphaFoldDB" id="A0A1M7G8E7"/>
<organism evidence="3 4">
    <name type="scientific">Hymenobacter psychrotolerans DSM 18569</name>
    <dbReference type="NCBI Taxonomy" id="1121959"/>
    <lineage>
        <taxon>Bacteria</taxon>
        <taxon>Pseudomonadati</taxon>
        <taxon>Bacteroidota</taxon>
        <taxon>Cytophagia</taxon>
        <taxon>Cytophagales</taxon>
        <taxon>Hymenobacteraceae</taxon>
        <taxon>Hymenobacter</taxon>
    </lineage>
</organism>
<dbReference type="PANTHER" id="PTHR30327">
    <property type="entry name" value="UNCHARACTERIZED PROTEIN YQGE"/>
    <property type="match status" value="1"/>
</dbReference>
<dbReference type="EMBL" id="FRAS01000035">
    <property type="protein sequence ID" value="SHM12368.1"/>
    <property type="molecule type" value="Genomic_DNA"/>
</dbReference>
<dbReference type="STRING" id="1121959.SAMN02746009_03981"/>
<dbReference type="Proteomes" id="UP000183947">
    <property type="component" value="Unassembled WGS sequence"/>
</dbReference>
<gene>
    <name evidence="3" type="ORF">SAMN02746009_03981</name>
</gene>
<protein>
    <recommendedName>
        <fullName evidence="2">UPF0301 protein SAMN02746009_03981</fullName>
    </recommendedName>
</protein>
<sequence length="188" mass="20799">MPRLRSSSLLISQPFLGDPNFERTVVLICRHDEQDGTFGLVLNRPSSLCLGDVLELPEGTPEVLARQPLLLGGPVQPDTLHYLHQRPDIPEAVPLGQDVYWGGDFHVLVGLLLSGDMQPEAVRFYAGYSGWTAGQLATEVGENVWIVHPDAAGKVFTLDNDAFWQAILREKGGRFRALSNYPLDPRLN</sequence>
<proteinExistence type="inferred from homology"/>
<dbReference type="InterPro" id="IPR003774">
    <property type="entry name" value="AlgH-like"/>
</dbReference>
<dbReference type="OrthoDB" id="9807486at2"/>
<evidence type="ECO:0000313" key="4">
    <source>
        <dbReference type="Proteomes" id="UP000183947"/>
    </source>
</evidence>